<evidence type="ECO:0000313" key="1">
    <source>
        <dbReference type="EMBL" id="MBD7982782.1"/>
    </source>
</evidence>
<comment type="caution">
    <text evidence="1">The sequence shown here is derived from an EMBL/GenBank/DDBJ whole genome shotgun (WGS) entry which is preliminary data.</text>
</comment>
<sequence>MAAGTLVDGHQVHVDFSRFELSEPGTFDGSEHRHHVGGLALYAPTGVAILTGISSGVVTVDVEAHDCVPDAPEPHWEDCVEVSLEAADLTLSGPVDENPVNLPPLDGPSRVRILARGRGHNRDGVDFEPREQYLLQLWPAQIRAATTIRTTSSAATSWDLSLRRQTPRAHPGVEVSFPSRSITDDSEIASNLRQQIERHAR</sequence>
<accession>A0ABR8U416</accession>
<reference evidence="1 2" key="1">
    <citation type="submission" date="2020-08" db="EMBL/GenBank/DDBJ databases">
        <title>A Genomic Blueprint of the Chicken Gut Microbiome.</title>
        <authorList>
            <person name="Gilroy R."/>
            <person name="Ravi A."/>
            <person name="Getino M."/>
            <person name="Pursley I."/>
            <person name="Horton D.L."/>
            <person name="Alikhan N.-F."/>
            <person name="Baker D."/>
            <person name="Gharbi K."/>
            <person name="Hall N."/>
            <person name="Watson M."/>
            <person name="Adriaenssens E.M."/>
            <person name="Foster-Nyarko E."/>
            <person name="Jarju S."/>
            <person name="Secka A."/>
            <person name="Antonio M."/>
            <person name="Oren A."/>
            <person name="Chaudhuri R."/>
            <person name="La Ragione R.M."/>
            <person name="Hildebrand F."/>
            <person name="Pallen M.J."/>
        </authorList>
    </citation>
    <scope>NUCLEOTIDE SEQUENCE [LARGE SCALE GENOMIC DNA]</scope>
    <source>
        <strain evidence="1 2">Sa2CUA9</strain>
    </source>
</reference>
<evidence type="ECO:0000313" key="2">
    <source>
        <dbReference type="Proteomes" id="UP000655570"/>
    </source>
</evidence>
<protein>
    <submittedName>
        <fullName evidence="1">Uncharacterized protein</fullName>
    </submittedName>
</protein>
<organism evidence="1 2">
    <name type="scientific">Oerskovia merdavium</name>
    <dbReference type="NCBI Taxonomy" id="2762227"/>
    <lineage>
        <taxon>Bacteria</taxon>
        <taxon>Bacillati</taxon>
        <taxon>Actinomycetota</taxon>
        <taxon>Actinomycetes</taxon>
        <taxon>Micrococcales</taxon>
        <taxon>Cellulomonadaceae</taxon>
        <taxon>Oerskovia</taxon>
    </lineage>
</organism>
<dbReference type="EMBL" id="JACSQF010000029">
    <property type="protein sequence ID" value="MBD7982782.1"/>
    <property type="molecule type" value="Genomic_DNA"/>
</dbReference>
<dbReference type="RefSeq" id="WP_191805968.1">
    <property type="nucleotide sequence ID" value="NZ_JACSQF010000029.1"/>
</dbReference>
<proteinExistence type="predicted"/>
<name>A0ABR8U416_9CELL</name>
<dbReference type="Proteomes" id="UP000655570">
    <property type="component" value="Unassembled WGS sequence"/>
</dbReference>
<gene>
    <name evidence="1" type="ORF">H9641_18970</name>
</gene>
<keyword evidence="2" id="KW-1185">Reference proteome</keyword>